<dbReference type="GeneID" id="36331109"/>
<sequence>MWTRPGKSSQSGDLSLLKEDERPHPKSFKSNWTRLGNTSQSRDRFWSKGDNEKILLRPSVTAQRVTKLCTEGKHDEAATYLQNLPLDAQNAVVWNTLIREFLRASRYQSAYKLYVDMKRRGFSPTLQTFTTFFGAFQSLGDWSKHTKMLENVHRLHDSYQQYTEHVKAIDPASPELSVAPVTGYIKILTDAGLYQRMFDVLHAMADEGPLAPNQFTFAALFRGLSWRRATSGGPEAQAAMCARNASDVKLLWRQMLKIAEKNPQFEFDSHLITPAISALTSGSPSDQLFAFDIVRDYLGLTKPGETPQPPRVQLSTHLLGEVLYLCNSSQKYRLGVHFFRQVVDHPDNRAIITHRHVETVIRLFAGMSMMGSDEASAQALETLEWLLQEEASARNAVELRPTILTFSLVLNVCWRNGDWASATRTFELMTGYNPDDFADGSRVKEPEMQKRSPGRNIKLDTPAMAHIAHTALASQELANMRQCLRIIDHIGAERLLHRPKALVDQSRSSQFMNDLEYYLAKLAKDLMEIVDEVVAKEPEMCSEEERERWKKIKSQAKECRRYARPTRTPHTEESPLGSQRGLDATASAVDQEFSVRRTLRPSRL</sequence>
<dbReference type="InterPro" id="IPR002885">
    <property type="entry name" value="PPR_rpt"/>
</dbReference>
<dbReference type="Gene3D" id="1.25.40.10">
    <property type="entry name" value="Tetratricopeptide repeat domain"/>
    <property type="match status" value="2"/>
</dbReference>
<evidence type="ECO:0000256" key="3">
    <source>
        <dbReference type="SAM" id="MobiDB-lite"/>
    </source>
</evidence>
<dbReference type="Pfam" id="PF13041">
    <property type="entry name" value="PPR_2"/>
    <property type="match status" value="1"/>
</dbReference>
<dbReference type="Proteomes" id="UP000194127">
    <property type="component" value="Unassembled WGS sequence"/>
</dbReference>
<dbReference type="EMBL" id="KZ110600">
    <property type="protein sequence ID" value="OSX60440.1"/>
    <property type="molecule type" value="Genomic_DNA"/>
</dbReference>
<evidence type="ECO:0008006" key="6">
    <source>
        <dbReference type="Google" id="ProtNLM"/>
    </source>
</evidence>
<feature type="compositionally biased region" description="Polar residues" evidence="3">
    <location>
        <begin position="1"/>
        <end position="13"/>
    </location>
</feature>
<reference evidence="4 5" key="1">
    <citation type="submission" date="2017-04" db="EMBL/GenBank/DDBJ databases">
        <title>Genome Sequence of the Model Brown-Rot Fungus Postia placenta SB12.</title>
        <authorList>
            <consortium name="DOE Joint Genome Institute"/>
            <person name="Gaskell J."/>
            <person name="Kersten P."/>
            <person name="Larrondo L.F."/>
            <person name="Canessa P."/>
            <person name="Martinez D."/>
            <person name="Hibbett D."/>
            <person name="Schmoll M."/>
            <person name="Kubicek C.P."/>
            <person name="Martinez A.T."/>
            <person name="Yadav J."/>
            <person name="Master E."/>
            <person name="Magnuson J.K."/>
            <person name="James T."/>
            <person name="Yaver D."/>
            <person name="Berka R."/>
            <person name="Labutti K."/>
            <person name="Lipzen A."/>
            <person name="Aerts A."/>
            <person name="Barry K."/>
            <person name="Henrissat B."/>
            <person name="Blanchette R."/>
            <person name="Grigoriev I."/>
            <person name="Cullen D."/>
        </authorList>
    </citation>
    <scope>NUCLEOTIDE SEQUENCE [LARGE SCALE GENOMIC DNA]</scope>
    <source>
        <strain evidence="4 5">MAD-698-R-SB12</strain>
    </source>
</reference>
<gene>
    <name evidence="4" type="ORF">POSPLADRAFT_1148308</name>
</gene>
<name>A0A1X6MW19_9APHY</name>
<proteinExistence type="predicted"/>
<evidence type="ECO:0000256" key="2">
    <source>
        <dbReference type="PROSITE-ProRule" id="PRU00708"/>
    </source>
</evidence>
<dbReference type="InterPro" id="IPR011990">
    <property type="entry name" value="TPR-like_helical_dom_sf"/>
</dbReference>
<dbReference type="PANTHER" id="PTHR47942">
    <property type="entry name" value="TETRATRICOPEPTIDE REPEAT (TPR)-LIKE SUPERFAMILY PROTEIN-RELATED"/>
    <property type="match status" value="1"/>
</dbReference>
<dbReference type="NCBIfam" id="TIGR00756">
    <property type="entry name" value="PPR"/>
    <property type="match status" value="1"/>
</dbReference>
<keyword evidence="5" id="KW-1185">Reference proteome</keyword>
<dbReference type="InterPro" id="IPR051222">
    <property type="entry name" value="PPR/CCM1_RNA-binding"/>
</dbReference>
<evidence type="ECO:0000256" key="1">
    <source>
        <dbReference type="ARBA" id="ARBA00022737"/>
    </source>
</evidence>
<feature type="region of interest" description="Disordered" evidence="3">
    <location>
        <begin position="1"/>
        <end position="35"/>
    </location>
</feature>
<accession>A0A1X6MW19</accession>
<dbReference type="OrthoDB" id="185373at2759"/>
<protein>
    <recommendedName>
        <fullName evidence="6">Pentacotripeptide-repeat region of PRORP domain-containing protein</fullName>
    </recommendedName>
</protein>
<dbReference type="STRING" id="670580.A0A1X6MW19"/>
<dbReference type="PROSITE" id="PS51375">
    <property type="entry name" value="PPR"/>
    <property type="match status" value="1"/>
</dbReference>
<dbReference type="RefSeq" id="XP_024337234.1">
    <property type="nucleotide sequence ID" value="XM_024486160.1"/>
</dbReference>
<feature type="region of interest" description="Disordered" evidence="3">
    <location>
        <begin position="557"/>
        <end position="589"/>
    </location>
</feature>
<evidence type="ECO:0000313" key="5">
    <source>
        <dbReference type="Proteomes" id="UP000194127"/>
    </source>
</evidence>
<organism evidence="4 5">
    <name type="scientific">Postia placenta MAD-698-R-SB12</name>
    <dbReference type="NCBI Taxonomy" id="670580"/>
    <lineage>
        <taxon>Eukaryota</taxon>
        <taxon>Fungi</taxon>
        <taxon>Dikarya</taxon>
        <taxon>Basidiomycota</taxon>
        <taxon>Agaricomycotina</taxon>
        <taxon>Agaricomycetes</taxon>
        <taxon>Polyporales</taxon>
        <taxon>Adustoporiaceae</taxon>
        <taxon>Rhodonia</taxon>
    </lineage>
</organism>
<keyword evidence="1" id="KW-0677">Repeat</keyword>
<feature type="repeat" description="PPR" evidence="2">
    <location>
        <begin position="90"/>
        <end position="124"/>
    </location>
</feature>
<dbReference type="AlphaFoldDB" id="A0A1X6MW19"/>
<evidence type="ECO:0000313" key="4">
    <source>
        <dbReference type="EMBL" id="OSX60440.1"/>
    </source>
</evidence>